<feature type="domain" description="ABC transmembrane type-1" evidence="11">
    <location>
        <begin position="54"/>
        <end position="329"/>
    </location>
</feature>
<dbReference type="PROSITE" id="PS50893">
    <property type="entry name" value="ABC_TRANSPORTER_2"/>
    <property type="match status" value="1"/>
</dbReference>
<keyword evidence="5" id="KW-0067">ATP-binding</keyword>
<dbReference type="GO" id="GO:0005743">
    <property type="term" value="C:mitochondrial inner membrane"/>
    <property type="evidence" value="ECO:0007669"/>
    <property type="project" value="TreeGrafter"/>
</dbReference>
<comment type="subcellular location">
    <subcellularLocation>
        <location evidence="1">Membrane</location>
        <topology evidence="1">Multi-pass membrane protein</topology>
    </subcellularLocation>
</comment>
<evidence type="ECO:0000256" key="6">
    <source>
        <dbReference type="ARBA" id="ARBA00022989"/>
    </source>
</evidence>
<dbReference type="PANTHER" id="PTHR43394:SF1">
    <property type="entry name" value="ATP-BINDING CASSETTE SUB-FAMILY B MEMBER 10, MITOCHONDRIAL"/>
    <property type="match status" value="1"/>
</dbReference>
<accession>E1ZP82</accession>
<evidence type="ECO:0000313" key="12">
    <source>
        <dbReference type="EMBL" id="EFN52494.1"/>
    </source>
</evidence>
<feature type="transmembrane region" description="Helical" evidence="9">
    <location>
        <begin position="198"/>
        <end position="219"/>
    </location>
</feature>
<dbReference type="GO" id="GO:0016887">
    <property type="term" value="F:ATP hydrolysis activity"/>
    <property type="evidence" value="ECO:0007669"/>
    <property type="project" value="InterPro"/>
</dbReference>
<dbReference type="GO" id="GO:0090374">
    <property type="term" value="P:oligopeptide export from mitochondrion"/>
    <property type="evidence" value="ECO:0007669"/>
    <property type="project" value="TreeGrafter"/>
</dbReference>
<name>E1ZP82_CHLVA</name>
<evidence type="ECO:0000313" key="13">
    <source>
        <dbReference type="Proteomes" id="UP000008141"/>
    </source>
</evidence>
<evidence type="ECO:0000256" key="5">
    <source>
        <dbReference type="ARBA" id="ARBA00022840"/>
    </source>
</evidence>
<dbReference type="SUPFAM" id="SSF90123">
    <property type="entry name" value="ABC transporter transmembrane region"/>
    <property type="match status" value="1"/>
</dbReference>
<organism evidence="13">
    <name type="scientific">Chlorella variabilis</name>
    <name type="common">Green alga</name>
    <dbReference type="NCBI Taxonomy" id="554065"/>
    <lineage>
        <taxon>Eukaryota</taxon>
        <taxon>Viridiplantae</taxon>
        <taxon>Chlorophyta</taxon>
        <taxon>core chlorophytes</taxon>
        <taxon>Trebouxiophyceae</taxon>
        <taxon>Chlorellales</taxon>
        <taxon>Chlorellaceae</taxon>
        <taxon>Chlorella clade</taxon>
        <taxon>Chlorella</taxon>
    </lineage>
</organism>
<dbReference type="SUPFAM" id="SSF52540">
    <property type="entry name" value="P-loop containing nucleoside triphosphate hydrolases"/>
    <property type="match status" value="1"/>
</dbReference>
<keyword evidence="2" id="KW-0813">Transport</keyword>
<evidence type="ECO:0000256" key="7">
    <source>
        <dbReference type="ARBA" id="ARBA00023136"/>
    </source>
</evidence>
<sequence length="645" mass="67993">MPPPRHAWGPGDPNRDYQLLAGDDAEAQQRDGRAKQVAAGRLFRLAREEAWTLALASLVLLVASVGQVAFPKLAGDLIDVAIQQQAGGSAEEARRTTSRILSEILVVVAVTGAADGLRSWLFQSAAERVMYRLRVRLFGALLQQEVGWFDRCRTGELTNRLSEDTRLLKSVATTSIAQALRAAAVCTLGLVMMFTTSWLLSTLAICIIPPLFLLVWAFGRLSRRYIKEQLAASAAAATVAEECFGNLRTVRSFAKEGAMRGSYETAQGRTLHYGLRAAALEGCFFPLTNSLATGSIMMVLWYGARLVIAGQLSAGQLSAFVVYAIYVSANAGEGGRKGGAKLGLAAGALGASERVFQLLDRQPLLDLAGGKQRPVGVPEGGELRLQGVWFAYPSRPAVWVLQGLSLHVAPGNKVALVGPSGGGKSTVVALIERFYDPQRGSVLLDGVALVGQEPVLFADTIAANIAFGCPGGAASQEQLEAAARVANAHDFISAFPQGYRTLVGERGVRLSGGQKQRVAIARAVITSPRVLLLDEATSALDAENEHLVQQALDRASAGRTVLVIAHRLSTVQAADSVAVVVEGRVAEQGGHGELLAAGGVYAALVRRQLLVPGGAEAAAAEREVPGLGRQQPQEGSPAGGASNFD</sequence>
<dbReference type="InterPro" id="IPR036640">
    <property type="entry name" value="ABC1_TM_sf"/>
</dbReference>
<feature type="region of interest" description="Disordered" evidence="8">
    <location>
        <begin position="620"/>
        <end position="645"/>
    </location>
</feature>
<keyword evidence="3 9" id="KW-0812">Transmembrane</keyword>
<dbReference type="Pfam" id="PF00664">
    <property type="entry name" value="ABC_membrane"/>
    <property type="match status" value="1"/>
</dbReference>
<evidence type="ECO:0000256" key="3">
    <source>
        <dbReference type="ARBA" id="ARBA00022692"/>
    </source>
</evidence>
<dbReference type="AlphaFoldDB" id="E1ZP82"/>
<dbReference type="RefSeq" id="XP_005844596.1">
    <property type="nucleotide sequence ID" value="XM_005844534.1"/>
</dbReference>
<dbReference type="PANTHER" id="PTHR43394">
    <property type="entry name" value="ATP-DEPENDENT PERMEASE MDL1, MITOCHONDRIAL"/>
    <property type="match status" value="1"/>
</dbReference>
<dbReference type="GO" id="GO:0005524">
    <property type="term" value="F:ATP binding"/>
    <property type="evidence" value="ECO:0007669"/>
    <property type="project" value="UniProtKB-KW"/>
</dbReference>
<dbReference type="InterPro" id="IPR003439">
    <property type="entry name" value="ABC_transporter-like_ATP-bd"/>
</dbReference>
<dbReference type="Pfam" id="PF00005">
    <property type="entry name" value="ABC_tran"/>
    <property type="match status" value="1"/>
</dbReference>
<evidence type="ECO:0000256" key="4">
    <source>
        <dbReference type="ARBA" id="ARBA00022741"/>
    </source>
</evidence>
<dbReference type="GO" id="GO:0015421">
    <property type="term" value="F:ABC-type oligopeptide transporter activity"/>
    <property type="evidence" value="ECO:0007669"/>
    <property type="project" value="TreeGrafter"/>
</dbReference>
<gene>
    <name evidence="12" type="ORF">CHLNCDRAFT_36831</name>
</gene>
<dbReference type="GeneID" id="17351979"/>
<dbReference type="PROSITE" id="PS00211">
    <property type="entry name" value="ABC_TRANSPORTER_1"/>
    <property type="match status" value="1"/>
</dbReference>
<protein>
    <submittedName>
        <fullName evidence="12">Uncharacterized protein</fullName>
    </submittedName>
</protein>
<dbReference type="InterPro" id="IPR027417">
    <property type="entry name" value="P-loop_NTPase"/>
</dbReference>
<dbReference type="KEGG" id="cvr:CHLNCDRAFT_36831"/>
<dbReference type="Gene3D" id="1.20.1560.10">
    <property type="entry name" value="ABC transporter type 1, transmembrane domain"/>
    <property type="match status" value="1"/>
</dbReference>
<dbReference type="Proteomes" id="UP000008141">
    <property type="component" value="Unassembled WGS sequence"/>
</dbReference>
<dbReference type="FunCoup" id="E1ZP82">
    <property type="interactions" value="1469"/>
</dbReference>
<dbReference type="InterPro" id="IPR039421">
    <property type="entry name" value="Type_1_exporter"/>
</dbReference>
<dbReference type="FunFam" id="3.40.50.300:FF:000836">
    <property type="entry name" value="ABC transporter B family member 25"/>
    <property type="match status" value="1"/>
</dbReference>
<dbReference type="PROSITE" id="PS50929">
    <property type="entry name" value="ABC_TM1F"/>
    <property type="match status" value="1"/>
</dbReference>
<dbReference type="InParanoid" id="E1ZP82"/>
<evidence type="ECO:0000256" key="1">
    <source>
        <dbReference type="ARBA" id="ARBA00004141"/>
    </source>
</evidence>
<reference evidence="12 13" key="1">
    <citation type="journal article" date="2010" name="Plant Cell">
        <title>The Chlorella variabilis NC64A genome reveals adaptation to photosymbiosis, coevolution with viruses, and cryptic sex.</title>
        <authorList>
            <person name="Blanc G."/>
            <person name="Duncan G."/>
            <person name="Agarkova I."/>
            <person name="Borodovsky M."/>
            <person name="Gurnon J."/>
            <person name="Kuo A."/>
            <person name="Lindquist E."/>
            <person name="Lucas S."/>
            <person name="Pangilinan J."/>
            <person name="Polle J."/>
            <person name="Salamov A."/>
            <person name="Terry A."/>
            <person name="Yamada T."/>
            <person name="Dunigan D.D."/>
            <person name="Grigoriev I.V."/>
            <person name="Claverie J.M."/>
            <person name="Van Etten J.L."/>
        </authorList>
    </citation>
    <scope>NUCLEOTIDE SEQUENCE [LARGE SCALE GENOMIC DNA]</scope>
    <source>
        <strain evidence="12 13">NC64A</strain>
    </source>
</reference>
<dbReference type="InterPro" id="IPR011527">
    <property type="entry name" value="ABC1_TM_dom"/>
</dbReference>
<dbReference type="InterPro" id="IPR003593">
    <property type="entry name" value="AAA+_ATPase"/>
</dbReference>
<proteinExistence type="predicted"/>
<dbReference type="InterPro" id="IPR017871">
    <property type="entry name" value="ABC_transporter-like_CS"/>
</dbReference>
<dbReference type="Gene3D" id="3.40.50.300">
    <property type="entry name" value="P-loop containing nucleotide triphosphate hydrolases"/>
    <property type="match status" value="1"/>
</dbReference>
<evidence type="ECO:0000256" key="8">
    <source>
        <dbReference type="SAM" id="MobiDB-lite"/>
    </source>
</evidence>
<evidence type="ECO:0000256" key="9">
    <source>
        <dbReference type="SAM" id="Phobius"/>
    </source>
</evidence>
<dbReference type="eggNOG" id="KOG0058">
    <property type="taxonomic scope" value="Eukaryota"/>
</dbReference>
<keyword evidence="7 9" id="KW-0472">Membrane</keyword>
<dbReference type="OrthoDB" id="6500128at2759"/>
<feature type="domain" description="ABC transporter" evidence="10">
    <location>
        <begin position="383"/>
        <end position="607"/>
    </location>
</feature>
<feature type="transmembrane region" description="Helical" evidence="9">
    <location>
        <begin position="278"/>
        <end position="302"/>
    </location>
</feature>
<keyword evidence="13" id="KW-1185">Reference proteome</keyword>
<evidence type="ECO:0000259" key="10">
    <source>
        <dbReference type="PROSITE" id="PS50893"/>
    </source>
</evidence>
<evidence type="ECO:0000259" key="11">
    <source>
        <dbReference type="PROSITE" id="PS50929"/>
    </source>
</evidence>
<dbReference type="EMBL" id="GL433856">
    <property type="protein sequence ID" value="EFN52494.1"/>
    <property type="molecule type" value="Genomic_DNA"/>
</dbReference>
<dbReference type="SMART" id="SM00382">
    <property type="entry name" value="AAA"/>
    <property type="match status" value="1"/>
</dbReference>
<dbReference type="STRING" id="554065.E1ZP82"/>
<evidence type="ECO:0000256" key="2">
    <source>
        <dbReference type="ARBA" id="ARBA00022448"/>
    </source>
</evidence>
<keyword evidence="4" id="KW-0547">Nucleotide-binding</keyword>
<dbReference type="OMA" id="MYTGHTL"/>
<keyword evidence="6 9" id="KW-1133">Transmembrane helix</keyword>